<reference evidence="2 3" key="3">
    <citation type="journal article" date="2013" name="Rice">
        <title>Improvement of the Oryza sativa Nipponbare reference genome using next generation sequence and optical map data.</title>
        <authorList>
            <person name="Kawahara Y."/>
            <person name="de la Bastide M."/>
            <person name="Hamilton J.P."/>
            <person name="Kanamori H."/>
            <person name="McCombie W.R."/>
            <person name="Ouyang S."/>
            <person name="Schwartz D.C."/>
            <person name="Tanaka T."/>
            <person name="Wu J."/>
            <person name="Zhou S."/>
            <person name="Childs K.L."/>
            <person name="Davidson R.M."/>
            <person name="Lin H."/>
            <person name="Quesada-Ocampo L."/>
            <person name="Vaillancourt B."/>
            <person name="Sakai H."/>
            <person name="Lee S.S."/>
            <person name="Kim J."/>
            <person name="Numa H."/>
            <person name="Itoh T."/>
            <person name="Buell C.R."/>
            <person name="Matsumoto T."/>
        </authorList>
    </citation>
    <scope>NUCLEOTIDE SEQUENCE [LARGE SCALE GENOMIC DNA]</scope>
    <source>
        <strain evidence="3">cv. Nipponbare</strain>
    </source>
</reference>
<feature type="compositionally biased region" description="Low complexity" evidence="1">
    <location>
        <begin position="17"/>
        <end position="27"/>
    </location>
</feature>
<dbReference type="Proteomes" id="UP000059680">
    <property type="component" value="Chromosome 3"/>
</dbReference>
<sequence>MAAPPRQRTARESPQLATTTWRGPRTATTAVEPTWSHLGSCISHRQVGAGATLPRDEATASASIRAKLLSMTPLHRASSSNPADPAAAPASSTTISCIRCPHDVATCMHMQTIPISTTLRVKTAAHARAAQSKART</sequence>
<accession>A0A0P0VW03</accession>
<dbReference type="AlphaFoldDB" id="A0A0P0VW03"/>
<name>A0A0P0VW03_ORYSJ</name>
<dbReference type="Gramene" id="Os03t0268750-00">
    <property type="protein sequence ID" value="Os03t0268750-00"/>
    <property type="gene ID" value="Os03g0268750"/>
</dbReference>
<gene>
    <name evidence="2" type="ordered locus">Os03g0268750</name>
    <name evidence="2" type="ORF">OSNPB_030268750</name>
</gene>
<reference evidence="3" key="1">
    <citation type="journal article" date="2005" name="Nature">
        <title>The map-based sequence of the rice genome.</title>
        <authorList>
            <consortium name="International rice genome sequencing project (IRGSP)"/>
            <person name="Matsumoto T."/>
            <person name="Wu J."/>
            <person name="Kanamori H."/>
            <person name="Katayose Y."/>
            <person name="Fujisawa M."/>
            <person name="Namiki N."/>
            <person name="Mizuno H."/>
            <person name="Yamamoto K."/>
            <person name="Antonio B.A."/>
            <person name="Baba T."/>
            <person name="Sakata K."/>
            <person name="Nagamura Y."/>
            <person name="Aoki H."/>
            <person name="Arikawa K."/>
            <person name="Arita K."/>
            <person name="Bito T."/>
            <person name="Chiden Y."/>
            <person name="Fujitsuka N."/>
            <person name="Fukunaka R."/>
            <person name="Hamada M."/>
            <person name="Harada C."/>
            <person name="Hayashi A."/>
            <person name="Hijishita S."/>
            <person name="Honda M."/>
            <person name="Hosokawa S."/>
            <person name="Ichikawa Y."/>
            <person name="Idonuma A."/>
            <person name="Iijima M."/>
            <person name="Ikeda M."/>
            <person name="Ikeno M."/>
            <person name="Ito K."/>
            <person name="Ito S."/>
            <person name="Ito T."/>
            <person name="Ito Y."/>
            <person name="Ito Y."/>
            <person name="Iwabuchi A."/>
            <person name="Kamiya K."/>
            <person name="Karasawa W."/>
            <person name="Kurita K."/>
            <person name="Katagiri S."/>
            <person name="Kikuta A."/>
            <person name="Kobayashi H."/>
            <person name="Kobayashi N."/>
            <person name="Machita K."/>
            <person name="Maehara T."/>
            <person name="Masukawa M."/>
            <person name="Mizubayashi T."/>
            <person name="Mukai Y."/>
            <person name="Nagasaki H."/>
            <person name="Nagata Y."/>
            <person name="Naito S."/>
            <person name="Nakashima M."/>
            <person name="Nakama Y."/>
            <person name="Nakamichi Y."/>
            <person name="Nakamura M."/>
            <person name="Meguro A."/>
            <person name="Negishi M."/>
            <person name="Ohta I."/>
            <person name="Ohta T."/>
            <person name="Okamoto M."/>
            <person name="Ono N."/>
            <person name="Saji S."/>
            <person name="Sakaguchi M."/>
            <person name="Sakai K."/>
            <person name="Shibata M."/>
            <person name="Shimokawa T."/>
            <person name="Song J."/>
            <person name="Takazaki Y."/>
            <person name="Terasawa K."/>
            <person name="Tsugane M."/>
            <person name="Tsuji K."/>
            <person name="Ueda S."/>
            <person name="Waki K."/>
            <person name="Yamagata H."/>
            <person name="Yamamoto M."/>
            <person name="Yamamoto S."/>
            <person name="Yamane H."/>
            <person name="Yoshiki S."/>
            <person name="Yoshihara R."/>
            <person name="Yukawa K."/>
            <person name="Zhong H."/>
            <person name="Yano M."/>
            <person name="Yuan Q."/>
            <person name="Ouyang S."/>
            <person name="Liu J."/>
            <person name="Jones K.M."/>
            <person name="Gansberger K."/>
            <person name="Moffat K."/>
            <person name="Hill J."/>
            <person name="Bera J."/>
            <person name="Fadrosh D."/>
            <person name="Jin S."/>
            <person name="Johri S."/>
            <person name="Kim M."/>
            <person name="Overton L."/>
            <person name="Reardon M."/>
            <person name="Tsitrin T."/>
            <person name="Vuong H."/>
            <person name="Weaver B."/>
            <person name="Ciecko A."/>
            <person name="Tallon L."/>
            <person name="Jackson J."/>
            <person name="Pai G."/>
            <person name="Aken S.V."/>
            <person name="Utterback T."/>
            <person name="Reidmuller S."/>
            <person name="Feldblyum T."/>
            <person name="Hsiao J."/>
            <person name="Zismann V."/>
            <person name="Iobst S."/>
            <person name="de Vazeille A.R."/>
            <person name="Buell C.R."/>
            <person name="Ying K."/>
            <person name="Li Y."/>
            <person name="Lu T."/>
            <person name="Huang Y."/>
            <person name="Zhao Q."/>
            <person name="Feng Q."/>
            <person name="Zhang L."/>
            <person name="Zhu J."/>
            <person name="Weng Q."/>
            <person name="Mu J."/>
            <person name="Lu Y."/>
            <person name="Fan D."/>
            <person name="Liu Y."/>
            <person name="Guan J."/>
            <person name="Zhang Y."/>
            <person name="Yu S."/>
            <person name="Liu X."/>
            <person name="Zhang Y."/>
            <person name="Hong G."/>
            <person name="Han B."/>
            <person name="Choisne N."/>
            <person name="Demange N."/>
            <person name="Orjeda G."/>
            <person name="Samain S."/>
            <person name="Cattolico L."/>
            <person name="Pelletier E."/>
            <person name="Couloux A."/>
            <person name="Segurens B."/>
            <person name="Wincker P."/>
            <person name="D'Hont A."/>
            <person name="Scarpelli C."/>
            <person name="Weissenbach J."/>
            <person name="Salanoubat M."/>
            <person name="Quetier F."/>
            <person name="Yu Y."/>
            <person name="Kim H.R."/>
            <person name="Rambo T."/>
            <person name="Currie J."/>
            <person name="Collura K."/>
            <person name="Luo M."/>
            <person name="Yang T."/>
            <person name="Ammiraju J.S.S."/>
            <person name="Engler F."/>
            <person name="Soderlund C."/>
            <person name="Wing R.A."/>
            <person name="Palmer L.E."/>
            <person name="de la Bastide M."/>
            <person name="Spiegel L."/>
            <person name="Nascimento L."/>
            <person name="Zutavern T."/>
            <person name="O'Shaughnessy A."/>
            <person name="Dike S."/>
            <person name="Dedhia N."/>
            <person name="Preston R."/>
            <person name="Balija V."/>
            <person name="McCombie W.R."/>
            <person name="Chow T."/>
            <person name="Chen H."/>
            <person name="Chung M."/>
            <person name="Chen C."/>
            <person name="Shaw J."/>
            <person name="Wu H."/>
            <person name="Hsiao K."/>
            <person name="Chao Y."/>
            <person name="Chu M."/>
            <person name="Cheng C."/>
            <person name="Hour A."/>
            <person name="Lee P."/>
            <person name="Lin S."/>
            <person name="Lin Y."/>
            <person name="Liou J."/>
            <person name="Liu S."/>
            <person name="Hsing Y."/>
            <person name="Raghuvanshi S."/>
            <person name="Mohanty A."/>
            <person name="Bharti A.K."/>
            <person name="Gaur A."/>
            <person name="Gupta V."/>
            <person name="Kumar D."/>
            <person name="Ravi V."/>
            <person name="Vij S."/>
            <person name="Kapur A."/>
            <person name="Khurana P."/>
            <person name="Khurana P."/>
            <person name="Khurana J.P."/>
            <person name="Tyagi A.K."/>
            <person name="Gaikwad K."/>
            <person name="Singh A."/>
            <person name="Dalal V."/>
            <person name="Srivastava S."/>
            <person name="Dixit A."/>
            <person name="Pal A.K."/>
            <person name="Ghazi I.A."/>
            <person name="Yadav M."/>
            <person name="Pandit A."/>
            <person name="Bhargava A."/>
            <person name="Sureshbabu K."/>
            <person name="Batra K."/>
            <person name="Sharma T.R."/>
            <person name="Mohapatra T."/>
            <person name="Singh N.K."/>
            <person name="Messing J."/>
            <person name="Nelson A.B."/>
            <person name="Fuks G."/>
            <person name="Kavchok S."/>
            <person name="Keizer G."/>
            <person name="Linton E."/>
            <person name="Llaca V."/>
            <person name="Song R."/>
            <person name="Tanyolac B."/>
            <person name="Young S."/>
            <person name="Ho-Il K."/>
            <person name="Hahn J.H."/>
            <person name="Sangsakoo G."/>
            <person name="Vanavichit A."/>
            <person name="de Mattos Luiz.A.T."/>
            <person name="Zimmer P.D."/>
            <person name="Malone G."/>
            <person name="Dellagostin O."/>
            <person name="de Oliveira A.C."/>
            <person name="Bevan M."/>
            <person name="Bancroft I."/>
            <person name="Minx P."/>
            <person name="Cordum H."/>
            <person name="Wilson R."/>
            <person name="Cheng Z."/>
            <person name="Jin W."/>
            <person name="Jiang J."/>
            <person name="Leong S.A."/>
            <person name="Iwama H."/>
            <person name="Gojobori T."/>
            <person name="Itoh T."/>
            <person name="Niimura Y."/>
            <person name="Fujii Y."/>
            <person name="Habara T."/>
            <person name="Sakai H."/>
            <person name="Sato Y."/>
            <person name="Wilson G."/>
            <person name="Kumar K."/>
            <person name="McCouch S."/>
            <person name="Juretic N."/>
            <person name="Hoen D."/>
            <person name="Wright S."/>
            <person name="Bruskiewich R."/>
            <person name="Bureau T."/>
            <person name="Miyao A."/>
            <person name="Hirochika H."/>
            <person name="Nishikawa T."/>
            <person name="Kadowaki K."/>
            <person name="Sugiura M."/>
            <person name="Burr B."/>
            <person name="Sasaki T."/>
        </authorList>
    </citation>
    <scope>NUCLEOTIDE SEQUENCE [LARGE SCALE GENOMIC DNA]</scope>
    <source>
        <strain evidence="3">cv. Nipponbare</strain>
    </source>
</reference>
<evidence type="ECO:0000313" key="3">
    <source>
        <dbReference type="Proteomes" id="UP000059680"/>
    </source>
</evidence>
<feature type="region of interest" description="Disordered" evidence="1">
    <location>
        <begin position="1"/>
        <end position="27"/>
    </location>
</feature>
<feature type="compositionally biased region" description="Low complexity" evidence="1">
    <location>
        <begin position="77"/>
        <end position="92"/>
    </location>
</feature>
<evidence type="ECO:0000313" key="2">
    <source>
        <dbReference type="EMBL" id="BAS83450.1"/>
    </source>
</evidence>
<dbReference type="PaxDb" id="39947-A0A0P0VW03"/>
<reference evidence="2 3" key="2">
    <citation type="journal article" date="2013" name="Plant Cell Physiol.">
        <title>Rice Annotation Project Database (RAP-DB): an integrative and interactive database for rice genomics.</title>
        <authorList>
            <person name="Sakai H."/>
            <person name="Lee S.S."/>
            <person name="Tanaka T."/>
            <person name="Numa H."/>
            <person name="Kim J."/>
            <person name="Kawahara Y."/>
            <person name="Wakimoto H."/>
            <person name="Yang C.C."/>
            <person name="Iwamoto M."/>
            <person name="Abe T."/>
            <person name="Yamada Y."/>
            <person name="Muto A."/>
            <person name="Inokuchi H."/>
            <person name="Ikemura T."/>
            <person name="Matsumoto T."/>
            <person name="Sasaki T."/>
            <person name="Itoh T."/>
        </authorList>
    </citation>
    <scope>NUCLEOTIDE SEQUENCE [LARGE SCALE GENOMIC DNA]</scope>
    <source>
        <strain evidence="3">cv. Nipponbare</strain>
    </source>
</reference>
<evidence type="ECO:0000256" key="1">
    <source>
        <dbReference type="SAM" id="MobiDB-lite"/>
    </source>
</evidence>
<proteinExistence type="predicted"/>
<protein>
    <submittedName>
        <fullName evidence="2">Os03g0268750 protein</fullName>
    </submittedName>
</protein>
<keyword evidence="3" id="KW-1185">Reference proteome</keyword>
<organism evidence="2 3">
    <name type="scientific">Oryza sativa subsp. japonica</name>
    <name type="common">Rice</name>
    <dbReference type="NCBI Taxonomy" id="39947"/>
    <lineage>
        <taxon>Eukaryota</taxon>
        <taxon>Viridiplantae</taxon>
        <taxon>Streptophyta</taxon>
        <taxon>Embryophyta</taxon>
        <taxon>Tracheophyta</taxon>
        <taxon>Spermatophyta</taxon>
        <taxon>Magnoliopsida</taxon>
        <taxon>Liliopsida</taxon>
        <taxon>Poales</taxon>
        <taxon>Poaceae</taxon>
        <taxon>BOP clade</taxon>
        <taxon>Oryzoideae</taxon>
        <taxon>Oryzeae</taxon>
        <taxon>Oryzinae</taxon>
        <taxon>Oryza</taxon>
        <taxon>Oryza sativa</taxon>
    </lineage>
</organism>
<dbReference type="InParanoid" id="A0A0P0VW03"/>
<dbReference type="EMBL" id="AP014959">
    <property type="protein sequence ID" value="BAS83450.1"/>
    <property type="molecule type" value="Genomic_DNA"/>
</dbReference>
<feature type="region of interest" description="Disordered" evidence="1">
    <location>
        <begin position="73"/>
        <end position="92"/>
    </location>
</feature>